<name>A0AAV4TZL1_CAEEX</name>
<dbReference type="Proteomes" id="UP001054945">
    <property type="component" value="Unassembled WGS sequence"/>
</dbReference>
<protein>
    <submittedName>
        <fullName evidence="2">Uncharacterized protein</fullName>
    </submittedName>
</protein>
<proteinExistence type="predicted"/>
<keyword evidence="3" id="KW-1185">Reference proteome</keyword>
<dbReference type="EMBL" id="BPLR01012056">
    <property type="protein sequence ID" value="GIY51001.1"/>
    <property type="molecule type" value="Genomic_DNA"/>
</dbReference>
<gene>
    <name evidence="2" type="ORF">CEXT_604801</name>
</gene>
<dbReference type="AlphaFoldDB" id="A0AAV4TZL1"/>
<sequence length="110" mass="12505">MPIEGPTQLPSNNVTDTNWNSRAERTSLQGMDANYDGKSSVLRDVSLPPGGLRPRDSQITRLITFTSRPKWRRLLSKRNEAIHLMELEYRNCACVSNEIKQGHNAAFHLK</sequence>
<comment type="caution">
    <text evidence="2">The sequence shown here is derived from an EMBL/GenBank/DDBJ whole genome shotgun (WGS) entry which is preliminary data.</text>
</comment>
<organism evidence="2 3">
    <name type="scientific">Caerostris extrusa</name>
    <name type="common">Bark spider</name>
    <name type="synonym">Caerostris bankana</name>
    <dbReference type="NCBI Taxonomy" id="172846"/>
    <lineage>
        <taxon>Eukaryota</taxon>
        <taxon>Metazoa</taxon>
        <taxon>Ecdysozoa</taxon>
        <taxon>Arthropoda</taxon>
        <taxon>Chelicerata</taxon>
        <taxon>Arachnida</taxon>
        <taxon>Araneae</taxon>
        <taxon>Araneomorphae</taxon>
        <taxon>Entelegynae</taxon>
        <taxon>Araneoidea</taxon>
        <taxon>Araneidae</taxon>
        <taxon>Caerostris</taxon>
    </lineage>
</organism>
<feature type="region of interest" description="Disordered" evidence="1">
    <location>
        <begin position="29"/>
        <end position="53"/>
    </location>
</feature>
<evidence type="ECO:0000313" key="3">
    <source>
        <dbReference type="Proteomes" id="UP001054945"/>
    </source>
</evidence>
<evidence type="ECO:0000313" key="2">
    <source>
        <dbReference type="EMBL" id="GIY51001.1"/>
    </source>
</evidence>
<evidence type="ECO:0000256" key="1">
    <source>
        <dbReference type="SAM" id="MobiDB-lite"/>
    </source>
</evidence>
<reference evidence="2 3" key="1">
    <citation type="submission" date="2021-06" db="EMBL/GenBank/DDBJ databases">
        <title>Caerostris extrusa draft genome.</title>
        <authorList>
            <person name="Kono N."/>
            <person name="Arakawa K."/>
        </authorList>
    </citation>
    <scope>NUCLEOTIDE SEQUENCE [LARGE SCALE GENOMIC DNA]</scope>
</reference>
<accession>A0AAV4TZL1</accession>